<evidence type="ECO:0000313" key="2">
    <source>
        <dbReference type="Proteomes" id="UP000029738"/>
    </source>
</evidence>
<dbReference type="AlphaFoldDB" id="A0A8S9T316"/>
<gene>
    <name evidence="1" type="ORF">DA73_0400016060</name>
</gene>
<keyword evidence="2" id="KW-1185">Reference proteome</keyword>
<organism evidence="1 2">
    <name type="scientific">Tolypothrix bouteillei VB521301</name>
    <dbReference type="NCBI Taxonomy" id="1479485"/>
    <lineage>
        <taxon>Bacteria</taxon>
        <taxon>Bacillati</taxon>
        <taxon>Cyanobacteriota</taxon>
        <taxon>Cyanophyceae</taxon>
        <taxon>Nostocales</taxon>
        <taxon>Tolypothrichaceae</taxon>
        <taxon>Tolypothrix</taxon>
    </lineage>
</organism>
<reference evidence="1" key="1">
    <citation type="journal article" date="2015" name="Genome Announc.">
        <title>Draft Genome Sequence of Tolypothrix boutellei Strain VB521301.</title>
        <authorList>
            <person name="Chandrababunaidu M.M."/>
            <person name="Singh D."/>
            <person name="Sen D."/>
            <person name="Bhan S."/>
            <person name="Das S."/>
            <person name="Gupta A."/>
            <person name="Adhikary S.P."/>
            <person name="Tripathy S."/>
        </authorList>
    </citation>
    <scope>NUCLEOTIDE SEQUENCE</scope>
    <source>
        <strain evidence="1">VB521301</strain>
    </source>
</reference>
<evidence type="ECO:0000313" key="1">
    <source>
        <dbReference type="EMBL" id="KAF3886830.1"/>
    </source>
</evidence>
<sequence>MHLLNKSFKDLSRSITGSSQENMGTYIKQPALGRSICPCCSYTLLRHMGLGGIYWRCSHCYQEMPVY</sequence>
<accession>A0A8S9T316</accession>
<evidence type="ECO:0008006" key="3">
    <source>
        <dbReference type="Google" id="ProtNLM"/>
    </source>
</evidence>
<dbReference type="Proteomes" id="UP000029738">
    <property type="component" value="Unassembled WGS sequence"/>
</dbReference>
<protein>
    <recommendedName>
        <fullName evidence="3">Pentapeptide repeat protein</fullName>
    </recommendedName>
</protein>
<dbReference type="EMBL" id="JHEG04000001">
    <property type="protein sequence ID" value="KAF3886830.1"/>
    <property type="molecule type" value="Genomic_DNA"/>
</dbReference>
<reference evidence="1" key="2">
    <citation type="submission" date="2019-11" db="EMBL/GenBank/DDBJ databases">
        <title>Improved Assembly of Tolypothrix boutellei genome.</title>
        <authorList>
            <person name="Sarangi A.N."/>
            <person name="Mukherjee M."/>
            <person name="Ghosh S."/>
            <person name="Singh D."/>
            <person name="Das A."/>
            <person name="Kant S."/>
            <person name="Prusty A."/>
            <person name="Tripathy S."/>
        </authorList>
    </citation>
    <scope>NUCLEOTIDE SEQUENCE</scope>
    <source>
        <strain evidence="1">VB521301</strain>
    </source>
</reference>
<comment type="caution">
    <text evidence="1">The sequence shown here is derived from an EMBL/GenBank/DDBJ whole genome shotgun (WGS) entry which is preliminary data.</text>
</comment>
<proteinExistence type="predicted"/>
<name>A0A8S9T316_9CYAN</name>